<dbReference type="PANTHER" id="PTHR43289:SF34">
    <property type="entry name" value="SERINE_THREONINE-PROTEIN KINASE YBDM-RELATED"/>
    <property type="match status" value="1"/>
</dbReference>
<evidence type="ECO:0000256" key="1">
    <source>
        <dbReference type="ARBA" id="ARBA00022679"/>
    </source>
</evidence>
<keyword evidence="1" id="KW-0808">Transferase</keyword>
<feature type="domain" description="Protein kinase" evidence="7">
    <location>
        <begin position="15"/>
        <end position="266"/>
    </location>
</feature>
<evidence type="ECO:0000256" key="4">
    <source>
        <dbReference type="ARBA" id="ARBA00022840"/>
    </source>
</evidence>
<dbReference type="InterPro" id="IPR017441">
    <property type="entry name" value="Protein_kinase_ATP_BS"/>
</dbReference>
<dbReference type="PROSITE" id="PS50011">
    <property type="entry name" value="PROTEIN_KINASE_DOM"/>
    <property type="match status" value="1"/>
</dbReference>
<feature type="compositionally biased region" description="Pro residues" evidence="6">
    <location>
        <begin position="347"/>
        <end position="357"/>
    </location>
</feature>
<evidence type="ECO:0000256" key="2">
    <source>
        <dbReference type="ARBA" id="ARBA00022741"/>
    </source>
</evidence>
<keyword evidence="3 8" id="KW-0418">Kinase</keyword>
<dbReference type="CDD" id="cd14014">
    <property type="entry name" value="STKc_PknB_like"/>
    <property type="match status" value="1"/>
</dbReference>
<name>A0ABT1A644_9PSEU</name>
<protein>
    <submittedName>
        <fullName evidence="8">Protein kinase</fullName>
    </submittedName>
</protein>
<dbReference type="InterPro" id="IPR011009">
    <property type="entry name" value="Kinase-like_dom_sf"/>
</dbReference>
<dbReference type="InterPro" id="IPR008271">
    <property type="entry name" value="Ser/Thr_kinase_AS"/>
</dbReference>
<sequence>MQPLRPDDPRWIGPFRVLGRLGAGGMGRVFLARTPDQRQVAVKVVHDELAGDTGFRHRFRREVAAAMSVSGLFTARVLDADPDADQPWLATEFVAGPSLREKVQRGGPLPAAGLAALAGGLGEALGAIHAAGLVHRDLKPANVLLSPAGPKVIDFGIAWSAESTRLTATGEAVGTPEYMAPEQITGTGPAGPAVDVFALGAILAYAATARSPFAADSTAAVLYRVVQSEPDLGGVPAPSRALVAACLDKDPRRRPTAQQIAASVRTGGPLDVVDDRGTGPVTATPPDVARAGTGPRRGRGVLAFGAAALTLAGAVAAALVLTDPVGGPAVAPAAQPSAQPSTAAPTPTGPPIDPRSPPAVFMDRFCGSGDLVSSIAGSAVVPPPALDDPARARRDLLGALERSLAITESVLVDFSALRDDAPTPELRVALGQIVEEFTGAREAFTQARDTVRDAEELGVAEYALAADRFAAGTRNILFAGTVVDTLTLPEDYLRAAAVAPHCID</sequence>
<reference evidence="8" key="1">
    <citation type="submission" date="2021-04" db="EMBL/GenBank/DDBJ databases">
        <title>Pseudonocardia sp. nov., isolated from sandy soil of mangrove forest.</title>
        <authorList>
            <person name="Zan Z."/>
            <person name="Huang R."/>
            <person name="Liu W."/>
        </authorList>
    </citation>
    <scope>NUCLEOTIDE SEQUENCE</scope>
    <source>
        <strain evidence="8">S2-4</strain>
    </source>
</reference>
<dbReference type="PROSITE" id="PS00107">
    <property type="entry name" value="PROTEIN_KINASE_ATP"/>
    <property type="match status" value="1"/>
</dbReference>
<evidence type="ECO:0000256" key="3">
    <source>
        <dbReference type="ARBA" id="ARBA00022777"/>
    </source>
</evidence>
<dbReference type="InterPro" id="IPR000719">
    <property type="entry name" value="Prot_kinase_dom"/>
</dbReference>
<dbReference type="GO" id="GO:0016301">
    <property type="term" value="F:kinase activity"/>
    <property type="evidence" value="ECO:0007669"/>
    <property type="project" value="UniProtKB-KW"/>
</dbReference>
<feature type="binding site" evidence="5">
    <location>
        <position position="43"/>
    </location>
    <ligand>
        <name>ATP</name>
        <dbReference type="ChEBI" id="CHEBI:30616"/>
    </ligand>
</feature>
<keyword evidence="2 5" id="KW-0547">Nucleotide-binding</keyword>
<dbReference type="Gene3D" id="1.10.510.10">
    <property type="entry name" value="Transferase(Phosphotransferase) domain 1"/>
    <property type="match status" value="1"/>
</dbReference>
<feature type="region of interest" description="Disordered" evidence="6">
    <location>
        <begin position="329"/>
        <end position="358"/>
    </location>
</feature>
<organism evidence="8 9">
    <name type="scientific">Pseudonocardia humida</name>
    <dbReference type="NCBI Taxonomy" id="2800819"/>
    <lineage>
        <taxon>Bacteria</taxon>
        <taxon>Bacillati</taxon>
        <taxon>Actinomycetota</taxon>
        <taxon>Actinomycetes</taxon>
        <taxon>Pseudonocardiales</taxon>
        <taxon>Pseudonocardiaceae</taxon>
        <taxon>Pseudonocardia</taxon>
    </lineage>
</organism>
<gene>
    <name evidence="8" type="ORF">KDL28_25765</name>
</gene>
<evidence type="ECO:0000256" key="5">
    <source>
        <dbReference type="PROSITE-ProRule" id="PRU10141"/>
    </source>
</evidence>
<evidence type="ECO:0000256" key="6">
    <source>
        <dbReference type="SAM" id="MobiDB-lite"/>
    </source>
</evidence>
<dbReference type="Gene3D" id="3.30.200.20">
    <property type="entry name" value="Phosphorylase Kinase, domain 1"/>
    <property type="match status" value="1"/>
</dbReference>
<evidence type="ECO:0000259" key="7">
    <source>
        <dbReference type="PROSITE" id="PS50011"/>
    </source>
</evidence>
<dbReference type="SMART" id="SM00220">
    <property type="entry name" value="S_TKc"/>
    <property type="match status" value="1"/>
</dbReference>
<dbReference type="Proteomes" id="UP001165283">
    <property type="component" value="Unassembled WGS sequence"/>
</dbReference>
<comment type="caution">
    <text evidence="8">The sequence shown here is derived from an EMBL/GenBank/DDBJ whole genome shotgun (WGS) entry which is preliminary data.</text>
</comment>
<evidence type="ECO:0000313" key="8">
    <source>
        <dbReference type="EMBL" id="MCO1658478.1"/>
    </source>
</evidence>
<feature type="region of interest" description="Disordered" evidence="6">
    <location>
        <begin position="268"/>
        <end position="294"/>
    </location>
</feature>
<evidence type="ECO:0000313" key="9">
    <source>
        <dbReference type="Proteomes" id="UP001165283"/>
    </source>
</evidence>
<accession>A0ABT1A644</accession>
<keyword evidence="4 5" id="KW-0067">ATP-binding</keyword>
<proteinExistence type="predicted"/>
<dbReference type="RefSeq" id="WP_252442451.1">
    <property type="nucleotide sequence ID" value="NZ_JAGSOV010000054.1"/>
</dbReference>
<dbReference type="EMBL" id="JAGSOV010000054">
    <property type="protein sequence ID" value="MCO1658478.1"/>
    <property type="molecule type" value="Genomic_DNA"/>
</dbReference>
<dbReference type="Pfam" id="PF00069">
    <property type="entry name" value="Pkinase"/>
    <property type="match status" value="1"/>
</dbReference>
<dbReference type="PANTHER" id="PTHR43289">
    <property type="entry name" value="MITOGEN-ACTIVATED PROTEIN KINASE KINASE KINASE 20-RELATED"/>
    <property type="match status" value="1"/>
</dbReference>
<dbReference type="PROSITE" id="PS00108">
    <property type="entry name" value="PROTEIN_KINASE_ST"/>
    <property type="match status" value="1"/>
</dbReference>
<dbReference type="SUPFAM" id="SSF56112">
    <property type="entry name" value="Protein kinase-like (PK-like)"/>
    <property type="match status" value="1"/>
</dbReference>
<feature type="compositionally biased region" description="Low complexity" evidence="6">
    <location>
        <begin position="329"/>
        <end position="346"/>
    </location>
</feature>
<keyword evidence="9" id="KW-1185">Reference proteome</keyword>